<evidence type="ECO:0008006" key="2">
    <source>
        <dbReference type="Google" id="ProtNLM"/>
    </source>
</evidence>
<protein>
    <recommendedName>
        <fullName evidence="2">Transposase</fullName>
    </recommendedName>
</protein>
<dbReference type="SUPFAM" id="SSF48295">
    <property type="entry name" value="TrpR-like"/>
    <property type="match status" value="1"/>
</dbReference>
<sequence length="79" mass="8418">MTRRHLHHVTGHDPAAFNAKVALAAIKGDRTITQLAEHFDVHPNQITTWKAQIEGAASGVFGPGGMAPAVPARPIMLTD</sequence>
<dbReference type="EMBL" id="CP000463">
    <property type="protein sequence ID" value="ABJ05094.1"/>
    <property type="molecule type" value="Genomic_DNA"/>
</dbReference>
<organism evidence="1">
    <name type="scientific">Rhodopseudomonas palustris (strain BisA53)</name>
    <dbReference type="NCBI Taxonomy" id="316055"/>
    <lineage>
        <taxon>Bacteria</taxon>
        <taxon>Pseudomonadati</taxon>
        <taxon>Pseudomonadota</taxon>
        <taxon>Alphaproteobacteria</taxon>
        <taxon>Hyphomicrobiales</taxon>
        <taxon>Nitrobacteraceae</taxon>
        <taxon>Rhodopseudomonas</taxon>
    </lineage>
</organism>
<dbReference type="STRING" id="316055.RPE_1142"/>
<dbReference type="eggNOG" id="COG2963">
    <property type="taxonomic scope" value="Bacteria"/>
</dbReference>
<dbReference type="KEGG" id="rpe:RPE_1142"/>
<accession>Q07SJ0</accession>
<dbReference type="GO" id="GO:0043565">
    <property type="term" value="F:sequence-specific DNA binding"/>
    <property type="evidence" value="ECO:0007669"/>
    <property type="project" value="InterPro"/>
</dbReference>
<name>Q07SJ0_RHOP5</name>
<reference evidence="1" key="1">
    <citation type="submission" date="2006-09" db="EMBL/GenBank/DDBJ databases">
        <title>Complete sequence of Rhodopseudomonas palustris BisA53.</title>
        <authorList>
            <consortium name="US DOE Joint Genome Institute"/>
            <person name="Copeland A."/>
            <person name="Lucas S."/>
            <person name="Lapidus A."/>
            <person name="Barry K."/>
            <person name="Detter J.C."/>
            <person name="Glavina del Rio T."/>
            <person name="Hammon N."/>
            <person name="Israni S."/>
            <person name="Dalin E."/>
            <person name="Tice H."/>
            <person name="Pitluck S."/>
            <person name="Chain P."/>
            <person name="Malfatti S."/>
            <person name="Shin M."/>
            <person name="Vergez L."/>
            <person name="Schmutz J."/>
            <person name="Larimer F."/>
            <person name="Land M."/>
            <person name="Hauser L."/>
            <person name="Pelletier D.A."/>
            <person name="Kyrpides N."/>
            <person name="Kim E."/>
            <person name="Harwood C.S."/>
            <person name="Oda Y."/>
            <person name="Richardson P."/>
        </authorList>
    </citation>
    <scope>NUCLEOTIDE SEQUENCE [LARGE SCALE GENOMIC DNA]</scope>
    <source>
        <strain evidence="1">BisA53</strain>
    </source>
</reference>
<dbReference type="HOGENOM" id="CLU_2603734_0_0_5"/>
<gene>
    <name evidence="1" type="ordered locus">RPE_1142</name>
</gene>
<proteinExistence type="predicted"/>
<dbReference type="InterPro" id="IPR010921">
    <property type="entry name" value="Trp_repressor/repl_initiator"/>
</dbReference>
<evidence type="ECO:0000313" key="1">
    <source>
        <dbReference type="EMBL" id="ABJ05094.1"/>
    </source>
</evidence>
<dbReference type="AlphaFoldDB" id="Q07SJ0"/>